<dbReference type="RefSeq" id="WP_127086874.1">
    <property type="nucleotide sequence ID" value="NZ_RSCL01000039.1"/>
</dbReference>
<name>A0A3S1C3A8_9CYAN</name>
<dbReference type="InterPro" id="IPR032675">
    <property type="entry name" value="LRR_dom_sf"/>
</dbReference>
<organism evidence="1 2">
    <name type="scientific">Dulcicalothrix desertica PCC 7102</name>
    <dbReference type="NCBI Taxonomy" id="232991"/>
    <lineage>
        <taxon>Bacteria</taxon>
        <taxon>Bacillati</taxon>
        <taxon>Cyanobacteriota</taxon>
        <taxon>Cyanophyceae</taxon>
        <taxon>Nostocales</taxon>
        <taxon>Calotrichaceae</taxon>
        <taxon>Dulcicalothrix</taxon>
    </lineage>
</organism>
<dbReference type="SUPFAM" id="SSF52047">
    <property type="entry name" value="RNI-like"/>
    <property type="match status" value="1"/>
</dbReference>
<dbReference type="AlphaFoldDB" id="A0A3S1C3A8"/>
<evidence type="ECO:0000313" key="2">
    <source>
        <dbReference type="Proteomes" id="UP000271624"/>
    </source>
</evidence>
<reference evidence="1" key="1">
    <citation type="submission" date="2018-12" db="EMBL/GenBank/DDBJ databases">
        <authorList>
            <person name="Will S."/>
            <person name="Neumann-Schaal M."/>
            <person name="Henke P."/>
        </authorList>
    </citation>
    <scope>NUCLEOTIDE SEQUENCE</scope>
    <source>
        <strain evidence="1">PCC 7102</strain>
    </source>
</reference>
<accession>A0A3S1C3A8</accession>
<dbReference type="Proteomes" id="UP000271624">
    <property type="component" value="Unassembled WGS sequence"/>
</dbReference>
<protein>
    <submittedName>
        <fullName evidence="1">Uncharacterized protein</fullName>
    </submittedName>
</protein>
<dbReference type="OrthoDB" id="571184at2"/>
<reference evidence="1" key="2">
    <citation type="journal article" date="2019" name="Genome Biol. Evol.">
        <title>Day and night: Metabolic profiles and evolutionary relationships of six axenic non-marine cyanobacteria.</title>
        <authorList>
            <person name="Will S.E."/>
            <person name="Henke P."/>
            <person name="Boedeker C."/>
            <person name="Huang S."/>
            <person name="Brinkmann H."/>
            <person name="Rohde M."/>
            <person name="Jarek M."/>
            <person name="Friedl T."/>
            <person name="Seufert S."/>
            <person name="Schumacher M."/>
            <person name="Overmann J."/>
            <person name="Neumann-Schaal M."/>
            <person name="Petersen J."/>
        </authorList>
    </citation>
    <scope>NUCLEOTIDE SEQUENCE [LARGE SCALE GENOMIC DNA]</scope>
    <source>
        <strain evidence="1">PCC 7102</strain>
    </source>
</reference>
<keyword evidence="2" id="KW-1185">Reference proteome</keyword>
<dbReference type="Gene3D" id="3.80.10.10">
    <property type="entry name" value="Ribonuclease Inhibitor"/>
    <property type="match status" value="1"/>
</dbReference>
<proteinExistence type="predicted"/>
<gene>
    <name evidence="1" type="ORF">DSM106972_089000</name>
</gene>
<sequence>MLELRPIKNESDYRAALEEIEALVFGLWTDDKTSASIINALVAASQTLTNLKAVFVGDIEDLEYLISPIRQSNFSPLLEAYPNLEVLQVRGDNHPYMGDIGLEFSPALRHEKLKALIVESGGISHLSINQICKLDLPALEYLELWLGSDDFGGDSSINDLMPIISGVFPKLKYLGLRKSAYSDDIAFRIVNSSIVENLIELDFSMGNLRDDGAEALLNCPAINQLDTLNVSNNCLTNWMIERLNQLDIEVISGEQKYYEDRYSSVAE</sequence>
<evidence type="ECO:0000313" key="1">
    <source>
        <dbReference type="EMBL" id="RUS95887.1"/>
    </source>
</evidence>
<dbReference type="EMBL" id="RSCL01000039">
    <property type="protein sequence ID" value="RUS95887.1"/>
    <property type="molecule type" value="Genomic_DNA"/>
</dbReference>
<comment type="caution">
    <text evidence="1">The sequence shown here is derived from an EMBL/GenBank/DDBJ whole genome shotgun (WGS) entry which is preliminary data.</text>
</comment>